<feature type="domain" description="MurNAc-LAA" evidence="5">
    <location>
        <begin position="107"/>
        <end position="265"/>
    </location>
</feature>
<dbReference type="EC" id="3.5.1.28" evidence="2"/>
<dbReference type="Gene3D" id="3.40.630.40">
    <property type="entry name" value="Zn-dependent exopeptidases"/>
    <property type="match status" value="1"/>
</dbReference>
<evidence type="ECO:0000256" key="2">
    <source>
        <dbReference type="ARBA" id="ARBA00011901"/>
    </source>
</evidence>
<evidence type="ECO:0000256" key="1">
    <source>
        <dbReference type="ARBA" id="ARBA00001561"/>
    </source>
</evidence>
<dbReference type="AlphaFoldDB" id="A0A2H9VR20"/>
<dbReference type="Pfam" id="PF01520">
    <property type="entry name" value="Amidase_3"/>
    <property type="match status" value="1"/>
</dbReference>
<organism evidence="6 7">
    <name type="scientific">Mucilaginibacter auburnensis</name>
    <dbReference type="NCBI Taxonomy" id="1457233"/>
    <lineage>
        <taxon>Bacteria</taxon>
        <taxon>Pseudomonadati</taxon>
        <taxon>Bacteroidota</taxon>
        <taxon>Sphingobacteriia</taxon>
        <taxon>Sphingobacteriales</taxon>
        <taxon>Sphingobacteriaceae</taxon>
        <taxon>Mucilaginibacter</taxon>
    </lineage>
</organism>
<dbReference type="FunFam" id="3.40.630.40:FF:000005">
    <property type="entry name" value="N-acetylmuramoyl-L-alanine amidase (AmiA)"/>
    <property type="match status" value="1"/>
</dbReference>
<keyword evidence="7" id="KW-1185">Reference proteome</keyword>
<gene>
    <name evidence="6" type="ORF">CLV57_0251</name>
</gene>
<accession>A0A2H9VR20</accession>
<evidence type="ECO:0000256" key="4">
    <source>
        <dbReference type="SAM" id="SignalP"/>
    </source>
</evidence>
<dbReference type="GO" id="GO:0009253">
    <property type="term" value="P:peptidoglycan catabolic process"/>
    <property type="evidence" value="ECO:0007669"/>
    <property type="project" value="InterPro"/>
</dbReference>
<reference evidence="6 7" key="1">
    <citation type="submission" date="2017-11" db="EMBL/GenBank/DDBJ databases">
        <title>Genomic Encyclopedia of Archaeal and Bacterial Type Strains, Phase II (KMG-II): From Individual Species to Whole Genera.</title>
        <authorList>
            <person name="Goeker M."/>
        </authorList>
    </citation>
    <scope>NUCLEOTIDE SEQUENCE [LARGE SCALE GENOMIC DNA]</scope>
    <source>
        <strain evidence="6 7">DSM 28175</strain>
    </source>
</reference>
<dbReference type="RefSeq" id="WP_100339551.1">
    <property type="nucleotide sequence ID" value="NZ_PGFJ01000001.1"/>
</dbReference>
<dbReference type="OrthoDB" id="9806267at2"/>
<protein>
    <recommendedName>
        <fullName evidence="2">N-acetylmuramoyl-L-alanine amidase</fullName>
        <ecNumber evidence="2">3.5.1.28</ecNumber>
    </recommendedName>
</protein>
<dbReference type="GO" id="GO:0008745">
    <property type="term" value="F:N-acetylmuramoyl-L-alanine amidase activity"/>
    <property type="evidence" value="ECO:0007669"/>
    <property type="project" value="UniProtKB-EC"/>
</dbReference>
<evidence type="ECO:0000256" key="3">
    <source>
        <dbReference type="ARBA" id="ARBA00022801"/>
    </source>
</evidence>
<feature type="signal peptide" evidence="4">
    <location>
        <begin position="1"/>
        <end position="28"/>
    </location>
</feature>
<evidence type="ECO:0000313" key="6">
    <source>
        <dbReference type="EMBL" id="PJJ83272.1"/>
    </source>
</evidence>
<dbReference type="CDD" id="cd02696">
    <property type="entry name" value="MurNAc-LAA"/>
    <property type="match status" value="1"/>
</dbReference>
<dbReference type="PANTHER" id="PTHR30404">
    <property type="entry name" value="N-ACETYLMURAMOYL-L-ALANINE AMIDASE"/>
    <property type="match status" value="1"/>
</dbReference>
<dbReference type="PANTHER" id="PTHR30404:SF0">
    <property type="entry name" value="N-ACETYLMURAMOYL-L-ALANINE AMIDASE AMIC"/>
    <property type="match status" value="1"/>
</dbReference>
<proteinExistence type="predicted"/>
<comment type="catalytic activity">
    <reaction evidence="1">
        <text>Hydrolyzes the link between N-acetylmuramoyl residues and L-amino acid residues in certain cell-wall glycopeptides.</text>
        <dbReference type="EC" id="3.5.1.28"/>
    </reaction>
</comment>
<dbReference type="SUPFAM" id="SSF53187">
    <property type="entry name" value="Zn-dependent exopeptidases"/>
    <property type="match status" value="1"/>
</dbReference>
<dbReference type="GO" id="GO:0030288">
    <property type="term" value="C:outer membrane-bounded periplasmic space"/>
    <property type="evidence" value="ECO:0007669"/>
    <property type="project" value="TreeGrafter"/>
</dbReference>
<feature type="chain" id="PRO_5014119308" description="N-acetylmuramoyl-L-alanine amidase" evidence="4">
    <location>
        <begin position="29"/>
        <end position="274"/>
    </location>
</feature>
<dbReference type="EMBL" id="PGFJ01000001">
    <property type="protein sequence ID" value="PJJ83272.1"/>
    <property type="molecule type" value="Genomic_DNA"/>
</dbReference>
<comment type="caution">
    <text evidence="6">The sequence shown here is derived from an EMBL/GenBank/DDBJ whole genome shotgun (WGS) entry which is preliminary data.</text>
</comment>
<evidence type="ECO:0000313" key="7">
    <source>
        <dbReference type="Proteomes" id="UP000242687"/>
    </source>
</evidence>
<keyword evidence="4" id="KW-0732">Signal</keyword>
<dbReference type="InterPro" id="IPR050695">
    <property type="entry name" value="N-acetylmuramoyl_amidase_3"/>
</dbReference>
<name>A0A2H9VR20_9SPHI</name>
<dbReference type="InterPro" id="IPR002508">
    <property type="entry name" value="MurNAc-LAA_cat"/>
</dbReference>
<sequence>MKKPYTRLKTGLLSFILSIAYISLSSFTYQDSSKNSTPTSGFKFKTIVIDAGHGGKDPGAHGASANEKTVALAIAKKLRDAIKAQMPGITVVMTRSDDTFIELNRRSEIANKNEGNLFISIHCNSSPEKPGRRKGVMMLVYGYHRVAEQREAIMENASIYQEKDYKEKYKTYDAADPINRIVLNAYLQKYRKYSILFGDFLNKEFKSDGRQSIGVKEQGVLVLAHSAMPAVLVETGFINNPEEEKYLASDDGQNEIVQGIVRAVKNFKTTITAN</sequence>
<dbReference type="SMART" id="SM00646">
    <property type="entry name" value="Ami_3"/>
    <property type="match status" value="1"/>
</dbReference>
<keyword evidence="3" id="KW-0378">Hydrolase</keyword>
<dbReference type="Proteomes" id="UP000242687">
    <property type="component" value="Unassembled WGS sequence"/>
</dbReference>
<evidence type="ECO:0000259" key="5">
    <source>
        <dbReference type="SMART" id="SM00646"/>
    </source>
</evidence>